<dbReference type="PANTHER" id="PTHR24220:SF689">
    <property type="entry name" value="LIPOPROTEIN-RELEASING SYSTEM ATP-BINDING PROTEIN LOLD"/>
    <property type="match status" value="1"/>
</dbReference>
<organism evidence="5 6">
    <name type="scientific">Sandaracinobacteroides saxicola</name>
    <dbReference type="NCBI Taxonomy" id="2759707"/>
    <lineage>
        <taxon>Bacteria</taxon>
        <taxon>Pseudomonadati</taxon>
        <taxon>Pseudomonadota</taxon>
        <taxon>Alphaproteobacteria</taxon>
        <taxon>Sphingomonadales</taxon>
        <taxon>Sphingosinicellaceae</taxon>
        <taxon>Sandaracinobacteroides</taxon>
    </lineage>
</organism>
<evidence type="ECO:0000259" key="4">
    <source>
        <dbReference type="PROSITE" id="PS50893"/>
    </source>
</evidence>
<evidence type="ECO:0000256" key="1">
    <source>
        <dbReference type="ARBA" id="ARBA00005417"/>
    </source>
</evidence>
<dbReference type="AlphaFoldDB" id="A0A7G5IJ71"/>
<keyword evidence="3 5" id="KW-0067">ATP-binding</keyword>
<dbReference type="KEGG" id="sand:H3309_02610"/>
<feature type="domain" description="ABC transporter" evidence="4">
    <location>
        <begin position="4"/>
        <end position="216"/>
    </location>
</feature>
<evidence type="ECO:0000313" key="5">
    <source>
        <dbReference type="EMBL" id="QMW23413.1"/>
    </source>
</evidence>
<evidence type="ECO:0000313" key="6">
    <source>
        <dbReference type="Proteomes" id="UP000515292"/>
    </source>
</evidence>
<dbReference type="InterPro" id="IPR017871">
    <property type="entry name" value="ABC_transporter-like_CS"/>
</dbReference>
<name>A0A7G5IJ71_9SPHN</name>
<dbReference type="GO" id="GO:0005524">
    <property type="term" value="F:ATP binding"/>
    <property type="evidence" value="ECO:0007669"/>
    <property type="project" value="UniProtKB-KW"/>
</dbReference>
<dbReference type="Gene3D" id="3.40.50.300">
    <property type="entry name" value="P-loop containing nucleotide triphosphate hydrolases"/>
    <property type="match status" value="1"/>
</dbReference>
<dbReference type="Pfam" id="PF00005">
    <property type="entry name" value="ABC_tran"/>
    <property type="match status" value="1"/>
</dbReference>
<evidence type="ECO:0000256" key="2">
    <source>
        <dbReference type="ARBA" id="ARBA00022741"/>
    </source>
</evidence>
<dbReference type="InterPro" id="IPR015854">
    <property type="entry name" value="ABC_transpr_LolD-like"/>
</dbReference>
<accession>A0A7G5IJ71</accession>
<dbReference type="SMART" id="SM00382">
    <property type="entry name" value="AAA"/>
    <property type="match status" value="1"/>
</dbReference>
<dbReference type="PANTHER" id="PTHR24220">
    <property type="entry name" value="IMPORT ATP-BINDING PROTEIN"/>
    <property type="match status" value="1"/>
</dbReference>
<comment type="similarity">
    <text evidence="1">Belongs to the ABC transporter superfamily.</text>
</comment>
<dbReference type="InterPro" id="IPR003439">
    <property type="entry name" value="ABC_transporter-like_ATP-bd"/>
</dbReference>
<dbReference type="RefSeq" id="WP_182297233.1">
    <property type="nucleotide sequence ID" value="NZ_CP059851.1"/>
</dbReference>
<reference evidence="5 6" key="1">
    <citation type="submission" date="2020-07" db="EMBL/GenBank/DDBJ databases">
        <title>Complete genome sequence for Sandaracinobacter sp. M6.</title>
        <authorList>
            <person name="Tang Y."/>
            <person name="Liu Q."/>
            <person name="Guo Z."/>
            <person name="Lei P."/>
            <person name="Huang B."/>
        </authorList>
    </citation>
    <scope>NUCLEOTIDE SEQUENCE [LARGE SCALE GENOMIC DNA]</scope>
    <source>
        <strain evidence="5 6">M6</strain>
    </source>
</reference>
<keyword evidence="2" id="KW-0547">Nucleotide-binding</keyword>
<dbReference type="GO" id="GO:0016887">
    <property type="term" value="F:ATP hydrolysis activity"/>
    <property type="evidence" value="ECO:0007669"/>
    <property type="project" value="InterPro"/>
</dbReference>
<protein>
    <submittedName>
        <fullName evidence="5">ATP-binding cassette domain-containing protein</fullName>
    </submittedName>
</protein>
<keyword evidence="6" id="KW-1185">Reference proteome</keyword>
<dbReference type="GO" id="GO:0005886">
    <property type="term" value="C:plasma membrane"/>
    <property type="evidence" value="ECO:0007669"/>
    <property type="project" value="TreeGrafter"/>
</dbReference>
<evidence type="ECO:0000256" key="3">
    <source>
        <dbReference type="ARBA" id="ARBA00022840"/>
    </source>
</evidence>
<dbReference type="PROSITE" id="PS00211">
    <property type="entry name" value="ABC_TRANSPORTER_1"/>
    <property type="match status" value="1"/>
</dbReference>
<dbReference type="GO" id="GO:0022857">
    <property type="term" value="F:transmembrane transporter activity"/>
    <property type="evidence" value="ECO:0007669"/>
    <property type="project" value="TreeGrafter"/>
</dbReference>
<dbReference type="PROSITE" id="PS50893">
    <property type="entry name" value="ABC_TRANSPORTER_2"/>
    <property type="match status" value="1"/>
</dbReference>
<dbReference type="SUPFAM" id="SSF52540">
    <property type="entry name" value="P-loop containing nucleoside triphosphate hydrolases"/>
    <property type="match status" value="1"/>
</dbReference>
<dbReference type="Proteomes" id="UP000515292">
    <property type="component" value="Chromosome"/>
</dbReference>
<dbReference type="EMBL" id="CP059851">
    <property type="protein sequence ID" value="QMW23413.1"/>
    <property type="molecule type" value="Genomic_DNA"/>
</dbReference>
<sequence length="217" mass="22800">MSALRLEGVAHAMGEGAARRAVLAKADRAFVPGRFACLTGPSGAGKTTMLSILAGVVLPEEGVVRHGAVAVSALGEAGRLDWRRRQVGMVFQTNRLIDILTVDEHLQMVARLRGRPEAVAAGRDWLVRLGLADKGSQRPGQLSGGEKARVALAQALAVEPAVLLADEPTAALDRANAEMVAAALHTYAEREGRIVVAVSHDAAMIGAAHDEVRLEKA</sequence>
<proteinExistence type="inferred from homology"/>
<dbReference type="InterPro" id="IPR027417">
    <property type="entry name" value="P-loop_NTPase"/>
</dbReference>
<gene>
    <name evidence="5" type="ORF">H3309_02610</name>
</gene>
<dbReference type="InterPro" id="IPR003593">
    <property type="entry name" value="AAA+_ATPase"/>
</dbReference>